<feature type="signal peptide" evidence="1">
    <location>
        <begin position="1"/>
        <end position="24"/>
    </location>
</feature>
<evidence type="ECO:0000313" key="2">
    <source>
        <dbReference type="EMBL" id="SFL16393.1"/>
    </source>
</evidence>
<sequence>MPARLSVPMFCAILGAAGAPTARAEVLAVITSDGRCTLREAADGTLTATAAVLGADAHELHAFARRLLADAAAMRMAAARERVPAFGDWAYGWVQSYVTSYRVLSHGAIGAAQSLAGRGEWPRLSTIADEMAAPVREEFRSRVLAPSLEGGGFEADLGHVGHVLDGAWRRRLDGASAVLSALPGPSVATGSGGTPSTILVDFRAAAAQLTPTILASTTADPLSLVAQEGADSATVFMRSIRPMAARLGAVVMRIGEVGSIVTAGGAFGFALGGTPGTAIGIAGGVSASWAIDWVFNRVDASMNRVAFEAQALEAITRAELRMAEAGTAAAASALAARMLALVPGAGGCP</sequence>
<keyword evidence="3" id="KW-1185">Reference proteome</keyword>
<protein>
    <submittedName>
        <fullName evidence="2">Uncharacterized protein</fullName>
    </submittedName>
</protein>
<proteinExistence type="predicted"/>
<organism evidence="2 3">
    <name type="scientific">Falsiroseomonas stagni DSM 19981</name>
    <dbReference type="NCBI Taxonomy" id="1123062"/>
    <lineage>
        <taxon>Bacteria</taxon>
        <taxon>Pseudomonadati</taxon>
        <taxon>Pseudomonadota</taxon>
        <taxon>Alphaproteobacteria</taxon>
        <taxon>Acetobacterales</taxon>
        <taxon>Roseomonadaceae</taxon>
        <taxon>Falsiroseomonas</taxon>
    </lineage>
</organism>
<reference evidence="2 3" key="1">
    <citation type="submission" date="2016-10" db="EMBL/GenBank/DDBJ databases">
        <authorList>
            <person name="de Groot N.N."/>
        </authorList>
    </citation>
    <scope>NUCLEOTIDE SEQUENCE [LARGE SCALE GENOMIC DNA]</scope>
    <source>
        <strain evidence="2 3">DSM 19981</strain>
    </source>
</reference>
<feature type="chain" id="PRO_5011595484" evidence="1">
    <location>
        <begin position="25"/>
        <end position="349"/>
    </location>
</feature>
<evidence type="ECO:0000313" key="3">
    <source>
        <dbReference type="Proteomes" id="UP000199473"/>
    </source>
</evidence>
<dbReference type="Proteomes" id="UP000199473">
    <property type="component" value="Unassembled WGS sequence"/>
</dbReference>
<dbReference type="STRING" id="1123062.SAMN02745775_1318"/>
<keyword evidence="1" id="KW-0732">Signal</keyword>
<evidence type="ECO:0000256" key="1">
    <source>
        <dbReference type="SAM" id="SignalP"/>
    </source>
</evidence>
<accession>A0A1I4FG18</accession>
<dbReference type="OrthoDB" id="9915061at2"/>
<dbReference type="EMBL" id="FOSQ01000031">
    <property type="protein sequence ID" value="SFL16393.1"/>
    <property type="molecule type" value="Genomic_DNA"/>
</dbReference>
<dbReference type="AlphaFoldDB" id="A0A1I4FG18"/>
<name>A0A1I4FG18_9PROT</name>
<gene>
    <name evidence="2" type="ORF">SAMN02745775_1318</name>
</gene>
<dbReference type="RefSeq" id="WP_139226241.1">
    <property type="nucleotide sequence ID" value="NZ_FOSQ01000031.1"/>
</dbReference>